<name>A0A674NTH0_TAKRU</name>
<keyword evidence="9" id="KW-0804">Transcription</keyword>
<feature type="domain" description="C2H2-type" evidence="13">
    <location>
        <begin position="234"/>
        <end position="261"/>
    </location>
</feature>
<dbReference type="GO" id="GO:0003677">
    <property type="term" value="F:DNA binding"/>
    <property type="evidence" value="ECO:0007669"/>
    <property type="project" value="UniProtKB-KW"/>
</dbReference>
<accession>A0A674NTH0</accession>
<evidence type="ECO:0000256" key="2">
    <source>
        <dbReference type="ARBA" id="ARBA00006991"/>
    </source>
</evidence>
<dbReference type="AlphaFoldDB" id="A0A674NTH0"/>
<keyword evidence="5 11" id="KW-0863">Zinc-finger</keyword>
<feature type="region of interest" description="Disordered" evidence="12">
    <location>
        <begin position="340"/>
        <end position="400"/>
    </location>
</feature>
<evidence type="ECO:0000256" key="11">
    <source>
        <dbReference type="PROSITE-ProRule" id="PRU00042"/>
    </source>
</evidence>
<dbReference type="Gene3D" id="3.30.160.60">
    <property type="entry name" value="Classic Zinc Finger"/>
    <property type="match status" value="10"/>
</dbReference>
<keyword evidence="15" id="KW-1185">Reference proteome</keyword>
<dbReference type="Proteomes" id="UP000005226">
    <property type="component" value="Chromosome 17"/>
</dbReference>
<feature type="domain" description="C2H2-type" evidence="13">
    <location>
        <begin position="402"/>
        <end position="429"/>
    </location>
</feature>
<feature type="compositionally biased region" description="Basic and acidic residues" evidence="12">
    <location>
        <begin position="9"/>
        <end position="22"/>
    </location>
</feature>
<reference evidence="14" key="3">
    <citation type="submission" date="2025-09" db="UniProtKB">
        <authorList>
            <consortium name="Ensembl"/>
        </authorList>
    </citation>
    <scope>IDENTIFICATION</scope>
</reference>
<feature type="domain" description="C2H2-type" evidence="13">
    <location>
        <begin position="178"/>
        <end position="205"/>
    </location>
</feature>
<evidence type="ECO:0000256" key="4">
    <source>
        <dbReference type="ARBA" id="ARBA00022737"/>
    </source>
</evidence>
<dbReference type="PROSITE" id="PS00028">
    <property type="entry name" value="ZINC_FINGER_C2H2_1"/>
    <property type="match status" value="9"/>
</dbReference>
<dbReference type="PANTHER" id="PTHR16515">
    <property type="entry name" value="PR DOMAIN ZINC FINGER PROTEIN"/>
    <property type="match status" value="1"/>
</dbReference>
<dbReference type="GO" id="GO:0000122">
    <property type="term" value="P:negative regulation of transcription by RNA polymerase II"/>
    <property type="evidence" value="ECO:0007669"/>
    <property type="project" value="UniProtKB-ARBA"/>
</dbReference>
<reference evidence="14 15" key="1">
    <citation type="journal article" date="2011" name="Genome Biol. Evol.">
        <title>Integration of the genetic map and genome assembly of fugu facilitates insights into distinct features of genome evolution in teleosts and mammals.</title>
        <authorList>
            <person name="Kai W."/>
            <person name="Kikuchi K."/>
            <person name="Tohari S."/>
            <person name="Chew A.K."/>
            <person name="Tay A."/>
            <person name="Fujiwara A."/>
            <person name="Hosoya S."/>
            <person name="Suetake H."/>
            <person name="Naruse K."/>
            <person name="Brenner S."/>
            <person name="Suzuki Y."/>
            <person name="Venkatesh B."/>
        </authorList>
    </citation>
    <scope>NUCLEOTIDE SEQUENCE [LARGE SCALE GENOMIC DNA]</scope>
</reference>
<keyword evidence="8" id="KW-0238">DNA-binding</keyword>
<feature type="compositionally biased region" description="Basic and acidic residues" evidence="12">
    <location>
        <begin position="340"/>
        <end position="349"/>
    </location>
</feature>
<keyword evidence="6" id="KW-0862">Zinc</keyword>
<dbReference type="GO" id="GO:0005634">
    <property type="term" value="C:nucleus"/>
    <property type="evidence" value="ECO:0007669"/>
    <property type="project" value="UniProtKB-SubCell"/>
</dbReference>
<feature type="domain" description="C2H2-type" evidence="13">
    <location>
        <begin position="458"/>
        <end position="485"/>
    </location>
</feature>
<dbReference type="PROSITE" id="PS50157">
    <property type="entry name" value="ZINC_FINGER_C2H2_2"/>
    <property type="match status" value="9"/>
</dbReference>
<evidence type="ECO:0000313" key="15">
    <source>
        <dbReference type="Proteomes" id="UP000005226"/>
    </source>
</evidence>
<dbReference type="SUPFAM" id="SSF57667">
    <property type="entry name" value="beta-beta-alpha zinc fingers"/>
    <property type="match status" value="5"/>
</dbReference>
<dbReference type="InterPro" id="IPR013087">
    <property type="entry name" value="Znf_C2H2_type"/>
</dbReference>
<proteinExistence type="inferred from homology"/>
<dbReference type="FunFam" id="3.30.160.60:FF:001465">
    <property type="entry name" value="Zinc finger protein 560"/>
    <property type="match status" value="2"/>
</dbReference>
<feature type="domain" description="C2H2-type" evidence="13">
    <location>
        <begin position="430"/>
        <end position="457"/>
    </location>
</feature>
<dbReference type="GO" id="GO:0045596">
    <property type="term" value="P:negative regulation of cell differentiation"/>
    <property type="evidence" value="ECO:0007669"/>
    <property type="project" value="UniProtKB-ARBA"/>
</dbReference>
<evidence type="ECO:0000256" key="1">
    <source>
        <dbReference type="ARBA" id="ARBA00004123"/>
    </source>
</evidence>
<dbReference type="GeneTree" id="ENSGT00940000157046"/>
<dbReference type="FunFam" id="3.30.160.60:FF:001506">
    <property type="entry name" value="Zinc finger protein"/>
    <property type="match status" value="3"/>
</dbReference>
<dbReference type="InterPro" id="IPR050331">
    <property type="entry name" value="Zinc_finger"/>
</dbReference>
<feature type="domain" description="C2H2-type" evidence="13">
    <location>
        <begin position="486"/>
        <end position="513"/>
    </location>
</feature>
<reference evidence="14" key="2">
    <citation type="submission" date="2025-08" db="UniProtKB">
        <authorList>
            <consortium name="Ensembl"/>
        </authorList>
    </citation>
    <scope>IDENTIFICATION</scope>
</reference>
<evidence type="ECO:0000313" key="14">
    <source>
        <dbReference type="Ensembl" id="ENSTRUP00000076535.1"/>
    </source>
</evidence>
<comment type="subcellular location">
    <subcellularLocation>
        <location evidence="1">Nucleus</location>
    </subcellularLocation>
</comment>
<sequence>YGLASDPPQIKEHLSSTYKKEQPVIQNNEMLLSIDQDHDPKDTKPQHMKEEHLRITAEEVVLKQETDASLSPPSSEVYREVQTLNPDKTTKQSVTKLPLLNPVMSEPNSDPLLLLSTSCREDKVIGQRKTRRGGSRSTKQDKNITQPRQRAGKRHAKDVQKPSKLIRNCNSDRGEKSLKCDTCGKRFKFKSTLHIHIRIHTGEKPYVCKTCGKSFTQQGHLSSHILIHTGEKPYVCLTCKKGFLRKKSLRDHMTIHTGEKPYVCKTCGKYFTQQGHLSSHILIHTGEKPYVCLTCKKGFLRKKSLRDHMIIHTGLQPHVCVTCEKGFILKDLTAHIRTHNAEKPHDKVIGQRKTRRGASRSTKQDKNITQPRQRAGKRHAKDVQKPSKLKRNCNSDRGEKSLKCDTCGKRFKFKSTLHIHILIHTGEKPYVCKTCGKSFTQQGHLSSHILIHTGEKPYVCLTCKKGFLRKKSLRDHMIIHTGLQPHVCVTCEKGFILKKDFTAHIRTHNAEKSHMRVHNTNYMQSQLHVFWGMSLPCLNIYRL</sequence>
<evidence type="ECO:0000256" key="5">
    <source>
        <dbReference type="ARBA" id="ARBA00022771"/>
    </source>
</evidence>
<protein>
    <recommendedName>
        <fullName evidence="13">C2H2-type domain-containing protein</fullName>
    </recommendedName>
</protein>
<feature type="domain" description="C2H2-type" evidence="13">
    <location>
        <begin position="206"/>
        <end position="233"/>
    </location>
</feature>
<feature type="region of interest" description="Disordered" evidence="12">
    <location>
        <begin position="1"/>
        <end position="49"/>
    </location>
</feature>
<feature type="region of interest" description="Disordered" evidence="12">
    <location>
        <begin position="123"/>
        <end position="160"/>
    </location>
</feature>
<feature type="domain" description="C2H2-type" evidence="13">
    <location>
        <begin position="262"/>
        <end position="289"/>
    </location>
</feature>
<comment type="similarity">
    <text evidence="2">Belongs to the krueppel C2H2-type zinc-finger protein family.</text>
</comment>
<dbReference type="PANTHER" id="PTHR16515:SF49">
    <property type="entry name" value="GASTRULA ZINC FINGER PROTEIN XLCGF49.1-LIKE-RELATED"/>
    <property type="match status" value="1"/>
</dbReference>
<evidence type="ECO:0000256" key="10">
    <source>
        <dbReference type="ARBA" id="ARBA00023242"/>
    </source>
</evidence>
<dbReference type="FunFam" id="3.30.160.60:FF:000912">
    <property type="entry name" value="Zinc finger protein 660"/>
    <property type="match status" value="1"/>
</dbReference>
<evidence type="ECO:0000256" key="8">
    <source>
        <dbReference type="ARBA" id="ARBA00023125"/>
    </source>
</evidence>
<dbReference type="Pfam" id="PF00096">
    <property type="entry name" value="zf-C2H2"/>
    <property type="match status" value="6"/>
</dbReference>
<dbReference type="Ensembl" id="ENSTRUT00000063708.1">
    <property type="protein sequence ID" value="ENSTRUP00000076535.1"/>
    <property type="gene ID" value="ENSTRUG00000028278.1"/>
</dbReference>
<keyword evidence="3" id="KW-0479">Metal-binding</keyword>
<evidence type="ECO:0000256" key="9">
    <source>
        <dbReference type="ARBA" id="ARBA00023163"/>
    </source>
</evidence>
<keyword evidence="10" id="KW-0539">Nucleus</keyword>
<dbReference type="SMART" id="SM00355">
    <property type="entry name" value="ZnF_C2H2"/>
    <property type="match status" value="10"/>
</dbReference>
<dbReference type="GO" id="GO:0008270">
    <property type="term" value="F:zinc ion binding"/>
    <property type="evidence" value="ECO:0007669"/>
    <property type="project" value="UniProtKB-KW"/>
</dbReference>
<organism evidence="14 15">
    <name type="scientific">Takifugu rubripes</name>
    <name type="common">Japanese pufferfish</name>
    <name type="synonym">Fugu rubripes</name>
    <dbReference type="NCBI Taxonomy" id="31033"/>
    <lineage>
        <taxon>Eukaryota</taxon>
        <taxon>Metazoa</taxon>
        <taxon>Chordata</taxon>
        <taxon>Craniata</taxon>
        <taxon>Vertebrata</taxon>
        <taxon>Euteleostomi</taxon>
        <taxon>Actinopterygii</taxon>
        <taxon>Neopterygii</taxon>
        <taxon>Teleostei</taxon>
        <taxon>Neoteleostei</taxon>
        <taxon>Acanthomorphata</taxon>
        <taxon>Eupercaria</taxon>
        <taxon>Tetraodontiformes</taxon>
        <taxon>Tetradontoidea</taxon>
        <taxon>Tetraodontidae</taxon>
        <taxon>Takifugu</taxon>
    </lineage>
</organism>
<feature type="compositionally biased region" description="Basic and acidic residues" evidence="12">
    <location>
        <begin position="35"/>
        <end position="49"/>
    </location>
</feature>
<evidence type="ECO:0000256" key="6">
    <source>
        <dbReference type="ARBA" id="ARBA00022833"/>
    </source>
</evidence>
<evidence type="ECO:0000256" key="12">
    <source>
        <dbReference type="SAM" id="MobiDB-lite"/>
    </source>
</evidence>
<dbReference type="FunFam" id="3.30.160.60:FF:001498">
    <property type="entry name" value="Zinc finger protein 404"/>
    <property type="match status" value="2"/>
</dbReference>
<keyword evidence="7" id="KW-0805">Transcription regulation</keyword>
<evidence type="ECO:0000259" key="13">
    <source>
        <dbReference type="PROSITE" id="PS50157"/>
    </source>
</evidence>
<keyword evidence="4" id="KW-0677">Repeat</keyword>
<feature type="domain" description="C2H2-type" evidence="13">
    <location>
        <begin position="290"/>
        <end position="317"/>
    </location>
</feature>
<evidence type="ECO:0000256" key="7">
    <source>
        <dbReference type="ARBA" id="ARBA00023015"/>
    </source>
</evidence>
<evidence type="ECO:0000256" key="3">
    <source>
        <dbReference type="ARBA" id="ARBA00022723"/>
    </source>
</evidence>
<dbReference type="InterPro" id="IPR036236">
    <property type="entry name" value="Znf_C2H2_sf"/>
</dbReference>